<feature type="region of interest" description="Disordered" evidence="1">
    <location>
        <begin position="381"/>
        <end position="400"/>
    </location>
</feature>
<dbReference type="EMBL" id="JANBTX010000013">
    <property type="protein sequence ID" value="KAJ2690322.1"/>
    <property type="molecule type" value="Genomic_DNA"/>
</dbReference>
<dbReference type="Proteomes" id="UP001151516">
    <property type="component" value="Unassembled WGS sequence"/>
</dbReference>
<protein>
    <submittedName>
        <fullName evidence="2">Uncharacterized protein</fullName>
    </submittedName>
</protein>
<dbReference type="OrthoDB" id="5555179at2759"/>
<proteinExistence type="predicted"/>
<feature type="region of interest" description="Disordered" evidence="1">
    <location>
        <begin position="330"/>
        <end position="373"/>
    </location>
</feature>
<comment type="caution">
    <text evidence="2">The sequence shown here is derived from an EMBL/GenBank/DDBJ whole genome shotgun (WGS) entry which is preliminary data.</text>
</comment>
<evidence type="ECO:0000256" key="1">
    <source>
        <dbReference type="SAM" id="MobiDB-lite"/>
    </source>
</evidence>
<feature type="region of interest" description="Disordered" evidence="1">
    <location>
        <begin position="414"/>
        <end position="525"/>
    </location>
</feature>
<accession>A0A9W8GP11</accession>
<reference evidence="2" key="1">
    <citation type="submission" date="2022-07" db="EMBL/GenBank/DDBJ databases">
        <title>Phylogenomic reconstructions and comparative analyses of Kickxellomycotina fungi.</title>
        <authorList>
            <person name="Reynolds N.K."/>
            <person name="Stajich J.E."/>
            <person name="Barry K."/>
            <person name="Grigoriev I.V."/>
            <person name="Crous P."/>
            <person name="Smith M.E."/>
        </authorList>
    </citation>
    <scope>NUCLEOTIDE SEQUENCE</scope>
    <source>
        <strain evidence="2">CBS 109367</strain>
    </source>
</reference>
<feature type="compositionally biased region" description="Low complexity" evidence="1">
    <location>
        <begin position="460"/>
        <end position="473"/>
    </location>
</feature>
<dbReference type="AlphaFoldDB" id="A0A9W8GP11"/>
<feature type="compositionally biased region" description="Low complexity" evidence="1">
    <location>
        <begin position="261"/>
        <end position="277"/>
    </location>
</feature>
<gene>
    <name evidence="2" type="ORF">IWW39_000873</name>
</gene>
<name>A0A9W8GP11_9FUNG</name>
<organism evidence="2 3">
    <name type="scientific">Coemansia spiralis</name>
    <dbReference type="NCBI Taxonomy" id="417178"/>
    <lineage>
        <taxon>Eukaryota</taxon>
        <taxon>Fungi</taxon>
        <taxon>Fungi incertae sedis</taxon>
        <taxon>Zoopagomycota</taxon>
        <taxon>Kickxellomycotina</taxon>
        <taxon>Kickxellomycetes</taxon>
        <taxon>Kickxellales</taxon>
        <taxon>Kickxellaceae</taxon>
        <taxon>Coemansia</taxon>
    </lineage>
</organism>
<keyword evidence="3" id="KW-1185">Reference proteome</keyword>
<evidence type="ECO:0000313" key="3">
    <source>
        <dbReference type="Proteomes" id="UP001151516"/>
    </source>
</evidence>
<sequence>MEQMDAEIARVFSVLQGRFAVHTIHQQSLPASPSIGGAESSIGSDRQPKVWVIPAGVGSDLTRPATLAALVAQWATLEEPQKINAILGIAHVGLNKMQPVRSSVLELAELAKTDSTSDWVRVLGHTLGGIGVTGKMTPLGDLDSGSAVRAEIESGVEQVYSAVVAKLPEFKLTTGVLSYVSPEVAEATAPPAIRNVYGDRPTSELLAQILASAKDKIRSETEVRVPPGNPNTRRASAAPLNRPSTPPSATDATGPVSAPMSRLGSPRPSGSASAAFSDLFGESDGDDMGVSEPAPAAPRMVLHVKSSHCADHVGRMKRLLDAALADTRRPSATDLAPRRGGGGGTGTSGVAPTGLTIPRRRRGPINTALPGAGLGTTAAARRGAEAVSGDGTTPAPARVIRKFNMEDAGEAMKERDRLMQAQKDKAAEEREAKRLKQQADAAERKRKREENAEKKRAAAEARPSAGRPGRPRGSTNRNRSHNASDEEQSGNESGGDSATAADDDNVRSPKRRSTRSSPAAARQNVYVPPEGYLTFAGNDPQIRAVYANTNALTDEDRLHMYCFFNAYPSPPNAPQKLNIMLNEQVIDDPVYPGKTCSEIMVLEADFVEGTWSKKRKTRRT</sequence>
<feature type="compositionally biased region" description="Basic and acidic residues" evidence="1">
    <location>
        <begin position="448"/>
        <end position="459"/>
    </location>
</feature>
<feature type="compositionally biased region" description="Basic and acidic residues" evidence="1">
    <location>
        <begin position="414"/>
        <end position="434"/>
    </location>
</feature>
<feature type="region of interest" description="Disordered" evidence="1">
    <location>
        <begin position="218"/>
        <end position="293"/>
    </location>
</feature>
<evidence type="ECO:0000313" key="2">
    <source>
        <dbReference type="EMBL" id="KAJ2690322.1"/>
    </source>
</evidence>